<sequence>MNLEYFLKKRRPNWQRLEALLRQARNHPRHLSASELEELGRLYRSITSDLALAQRDFPNQQVTHYLNQLVGRAHALIYQGEPLRWKQLVRFYRCTFPQLYRALLPYTITAFVLFWVPAIAAFWVVSTDQEWIYVIQGPDVAPLVARVEQGELWTEIAPGVRSAAAGFIMTNNIQVMFLTFAGGLTAGLLTLWVLIYNGLALGSIFGLLSIHDLLGGLAEFVLAHGPVELSVIFLAGGCGLYIGDGLLRPGLLSRGNTLRRRVRIGVQLVLGSAPFLVVAGLIEGFISPSALPWSVKALVGLITGALLHLYWLGVCRHATERVPDENTLL</sequence>
<dbReference type="Pfam" id="PF01944">
    <property type="entry name" value="SpoIIM"/>
    <property type="match status" value="1"/>
</dbReference>
<dbReference type="PANTHER" id="PTHR35337:SF1">
    <property type="entry name" value="SLR1478 PROTEIN"/>
    <property type="match status" value="1"/>
</dbReference>
<feature type="transmembrane region" description="Helical" evidence="1">
    <location>
        <begin position="103"/>
        <end position="125"/>
    </location>
</feature>
<keyword evidence="1" id="KW-0812">Transmembrane</keyword>
<dbReference type="AlphaFoldDB" id="A0A7C1FQ23"/>
<reference evidence="2" key="1">
    <citation type="journal article" date="2020" name="mSystems">
        <title>Genome- and Community-Level Interaction Insights into Carbon Utilization and Element Cycling Functions of Hydrothermarchaeota in Hydrothermal Sediment.</title>
        <authorList>
            <person name="Zhou Z."/>
            <person name="Liu Y."/>
            <person name="Xu W."/>
            <person name="Pan J."/>
            <person name="Luo Z.H."/>
            <person name="Li M."/>
        </authorList>
    </citation>
    <scope>NUCLEOTIDE SEQUENCE [LARGE SCALE GENOMIC DNA]</scope>
    <source>
        <strain evidence="2">SpSt-289</strain>
    </source>
</reference>
<keyword evidence="1" id="KW-0472">Membrane</keyword>
<keyword evidence="1" id="KW-1133">Transmembrane helix</keyword>
<gene>
    <name evidence="2" type="ORF">ENQ20_12350</name>
</gene>
<feature type="transmembrane region" description="Helical" evidence="1">
    <location>
        <begin position="203"/>
        <end position="223"/>
    </location>
</feature>
<evidence type="ECO:0000313" key="2">
    <source>
        <dbReference type="EMBL" id="HDX32258.1"/>
    </source>
</evidence>
<feature type="transmembrane region" description="Helical" evidence="1">
    <location>
        <begin position="268"/>
        <end position="287"/>
    </location>
</feature>
<name>A0A7C1FQ23_9CHLR</name>
<evidence type="ECO:0000256" key="1">
    <source>
        <dbReference type="SAM" id="Phobius"/>
    </source>
</evidence>
<accession>A0A7C1FQ23</accession>
<comment type="caution">
    <text evidence="2">The sequence shown here is derived from an EMBL/GenBank/DDBJ whole genome shotgun (WGS) entry which is preliminary data.</text>
</comment>
<feature type="transmembrane region" description="Helical" evidence="1">
    <location>
        <begin position="229"/>
        <end position="247"/>
    </location>
</feature>
<dbReference type="PANTHER" id="PTHR35337">
    <property type="entry name" value="SLR1478 PROTEIN"/>
    <property type="match status" value="1"/>
</dbReference>
<proteinExistence type="predicted"/>
<feature type="transmembrane region" description="Helical" evidence="1">
    <location>
        <begin position="293"/>
        <end position="312"/>
    </location>
</feature>
<dbReference type="InterPro" id="IPR002798">
    <property type="entry name" value="SpoIIM-like"/>
</dbReference>
<feature type="transmembrane region" description="Helical" evidence="1">
    <location>
        <begin position="175"/>
        <end position="196"/>
    </location>
</feature>
<protein>
    <submittedName>
        <fullName evidence="2">Stage II sporulation protein M</fullName>
    </submittedName>
</protein>
<organism evidence="2">
    <name type="scientific">Caldilinea aerophila</name>
    <dbReference type="NCBI Taxonomy" id="133453"/>
    <lineage>
        <taxon>Bacteria</taxon>
        <taxon>Bacillati</taxon>
        <taxon>Chloroflexota</taxon>
        <taxon>Caldilineae</taxon>
        <taxon>Caldilineales</taxon>
        <taxon>Caldilineaceae</taxon>
        <taxon>Caldilinea</taxon>
    </lineage>
</organism>
<dbReference type="EMBL" id="DSMG01000120">
    <property type="protein sequence ID" value="HDX32258.1"/>
    <property type="molecule type" value="Genomic_DNA"/>
</dbReference>